<keyword evidence="2" id="KW-1185">Reference proteome</keyword>
<proteinExistence type="predicted"/>
<dbReference type="Proteomes" id="UP000031668">
    <property type="component" value="Unassembled WGS sequence"/>
</dbReference>
<accession>A0A0C2IC75</accession>
<evidence type="ECO:0000313" key="2">
    <source>
        <dbReference type="Proteomes" id="UP000031668"/>
    </source>
</evidence>
<sequence>MVELSVYKTNYHSQLSIHDRERLDLLAIVTQLSQCLVVPNKPAKTLVRKRRRPMSLSLSGETDVFKTRTAKEKRIRTDNPLEEILLVGVGYPSLHVEDKGRYMHCKNSDIGNFYGKCGVYLCLNSNRN</sequence>
<organism evidence="1 2">
    <name type="scientific">Thelohanellus kitauei</name>
    <name type="common">Myxosporean</name>
    <dbReference type="NCBI Taxonomy" id="669202"/>
    <lineage>
        <taxon>Eukaryota</taxon>
        <taxon>Metazoa</taxon>
        <taxon>Cnidaria</taxon>
        <taxon>Myxozoa</taxon>
        <taxon>Myxosporea</taxon>
        <taxon>Bivalvulida</taxon>
        <taxon>Platysporina</taxon>
        <taxon>Myxobolidae</taxon>
        <taxon>Thelohanellus</taxon>
    </lineage>
</organism>
<comment type="caution">
    <text evidence="1">The sequence shown here is derived from an EMBL/GenBank/DDBJ whole genome shotgun (WGS) entry which is preliminary data.</text>
</comment>
<dbReference type="EMBL" id="JWZT01004836">
    <property type="protein sequence ID" value="KII62928.1"/>
    <property type="molecule type" value="Genomic_DNA"/>
</dbReference>
<name>A0A0C2IC75_THEKT</name>
<dbReference type="OrthoDB" id="6382161at2759"/>
<gene>
    <name evidence="1" type="ORF">RF11_12133</name>
</gene>
<dbReference type="AlphaFoldDB" id="A0A0C2IC75"/>
<protein>
    <submittedName>
        <fullName evidence="1">Uncharacterized protein</fullName>
    </submittedName>
</protein>
<reference evidence="1 2" key="1">
    <citation type="journal article" date="2014" name="Genome Biol. Evol.">
        <title>The genome of the myxosporean Thelohanellus kitauei shows adaptations to nutrient acquisition within its fish host.</title>
        <authorList>
            <person name="Yang Y."/>
            <person name="Xiong J."/>
            <person name="Zhou Z."/>
            <person name="Huo F."/>
            <person name="Miao W."/>
            <person name="Ran C."/>
            <person name="Liu Y."/>
            <person name="Zhang J."/>
            <person name="Feng J."/>
            <person name="Wang M."/>
            <person name="Wang M."/>
            <person name="Wang L."/>
            <person name="Yao B."/>
        </authorList>
    </citation>
    <scope>NUCLEOTIDE SEQUENCE [LARGE SCALE GENOMIC DNA]</scope>
    <source>
        <strain evidence="1">Wuqing</strain>
    </source>
</reference>
<evidence type="ECO:0000313" key="1">
    <source>
        <dbReference type="EMBL" id="KII62928.1"/>
    </source>
</evidence>